<evidence type="ECO:0000313" key="1">
    <source>
        <dbReference type="EMBL" id="PHG82994.1"/>
    </source>
</evidence>
<evidence type="ECO:0000313" key="2">
    <source>
        <dbReference type="Proteomes" id="UP000225135"/>
    </source>
</evidence>
<sequence length="70" mass="7773">MLLINHIKGMSLVNYKSDKQNEKKNKTKEYFSPKIVLLGSAVQLTRGGNTNGADLYGARVGSWRCIAECL</sequence>
<dbReference type="AlphaFoldDB" id="A0A9X7E863"/>
<proteinExistence type="predicted"/>
<comment type="caution">
    <text evidence="1">The sequence shown here is derived from an EMBL/GenBank/DDBJ whole genome shotgun (WGS) entry which is preliminary data.</text>
</comment>
<gene>
    <name evidence="1" type="ORF">COI69_09215</name>
</gene>
<dbReference type="Proteomes" id="UP000225135">
    <property type="component" value="Unassembled WGS sequence"/>
</dbReference>
<reference evidence="1 2" key="1">
    <citation type="submission" date="2017-09" db="EMBL/GenBank/DDBJ databases">
        <title>Large-scale bioinformatics analysis of Bacillus genomes uncovers conserved roles of natural products in bacterial physiology.</title>
        <authorList>
            <consortium name="Agbiome Team Llc"/>
            <person name="Bleich R.M."/>
            <person name="Grubbs K.J."/>
            <person name="Santa Maria K.C."/>
            <person name="Allen S.E."/>
            <person name="Farag S."/>
            <person name="Shank E.A."/>
            <person name="Bowers A."/>
        </authorList>
    </citation>
    <scope>NUCLEOTIDE SEQUENCE [LARGE SCALE GENOMIC DNA]</scope>
    <source>
        <strain evidence="1 2">AFS029792</strain>
    </source>
</reference>
<organism evidence="1 2">
    <name type="scientific">Bacillus cereus</name>
    <dbReference type="NCBI Taxonomy" id="1396"/>
    <lineage>
        <taxon>Bacteria</taxon>
        <taxon>Bacillati</taxon>
        <taxon>Bacillota</taxon>
        <taxon>Bacilli</taxon>
        <taxon>Bacillales</taxon>
        <taxon>Bacillaceae</taxon>
        <taxon>Bacillus</taxon>
        <taxon>Bacillus cereus group</taxon>
    </lineage>
</organism>
<dbReference type="EMBL" id="NUUR01000023">
    <property type="protein sequence ID" value="PHG82994.1"/>
    <property type="molecule type" value="Genomic_DNA"/>
</dbReference>
<accession>A0A9X7E863</accession>
<protein>
    <submittedName>
        <fullName evidence="1">Uncharacterized protein</fullName>
    </submittedName>
</protein>
<name>A0A9X7E863_BACCE</name>